<dbReference type="AlphaFoldDB" id="A0A6A6HDI9"/>
<evidence type="ECO:0000256" key="1">
    <source>
        <dbReference type="SAM" id="SignalP"/>
    </source>
</evidence>
<organism evidence="2 3">
    <name type="scientific">Viridothelium virens</name>
    <name type="common">Speckled blister lichen</name>
    <name type="synonym">Trypethelium virens</name>
    <dbReference type="NCBI Taxonomy" id="1048519"/>
    <lineage>
        <taxon>Eukaryota</taxon>
        <taxon>Fungi</taxon>
        <taxon>Dikarya</taxon>
        <taxon>Ascomycota</taxon>
        <taxon>Pezizomycotina</taxon>
        <taxon>Dothideomycetes</taxon>
        <taxon>Dothideomycetes incertae sedis</taxon>
        <taxon>Trypetheliales</taxon>
        <taxon>Trypetheliaceae</taxon>
        <taxon>Viridothelium</taxon>
    </lineage>
</organism>
<dbReference type="EMBL" id="ML991787">
    <property type="protein sequence ID" value="KAF2236155.1"/>
    <property type="molecule type" value="Genomic_DNA"/>
</dbReference>
<keyword evidence="3" id="KW-1185">Reference proteome</keyword>
<dbReference type="Proteomes" id="UP000800092">
    <property type="component" value="Unassembled WGS sequence"/>
</dbReference>
<protein>
    <submittedName>
        <fullName evidence="2">Uncharacterized protein</fullName>
    </submittedName>
</protein>
<reference evidence="2" key="1">
    <citation type="journal article" date="2020" name="Stud. Mycol.">
        <title>101 Dothideomycetes genomes: a test case for predicting lifestyles and emergence of pathogens.</title>
        <authorList>
            <person name="Haridas S."/>
            <person name="Albert R."/>
            <person name="Binder M."/>
            <person name="Bloem J."/>
            <person name="Labutti K."/>
            <person name="Salamov A."/>
            <person name="Andreopoulos B."/>
            <person name="Baker S."/>
            <person name="Barry K."/>
            <person name="Bills G."/>
            <person name="Bluhm B."/>
            <person name="Cannon C."/>
            <person name="Castanera R."/>
            <person name="Culley D."/>
            <person name="Daum C."/>
            <person name="Ezra D."/>
            <person name="Gonzalez J."/>
            <person name="Henrissat B."/>
            <person name="Kuo A."/>
            <person name="Liang C."/>
            <person name="Lipzen A."/>
            <person name="Lutzoni F."/>
            <person name="Magnuson J."/>
            <person name="Mondo S."/>
            <person name="Nolan M."/>
            <person name="Ohm R."/>
            <person name="Pangilinan J."/>
            <person name="Park H.-J."/>
            <person name="Ramirez L."/>
            <person name="Alfaro M."/>
            <person name="Sun H."/>
            <person name="Tritt A."/>
            <person name="Yoshinaga Y."/>
            <person name="Zwiers L.-H."/>
            <person name="Turgeon B."/>
            <person name="Goodwin S."/>
            <person name="Spatafora J."/>
            <person name="Crous P."/>
            <person name="Grigoriev I."/>
        </authorList>
    </citation>
    <scope>NUCLEOTIDE SEQUENCE</scope>
    <source>
        <strain evidence="2">Tuck. ex Michener</strain>
    </source>
</reference>
<proteinExistence type="predicted"/>
<dbReference type="OrthoDB" id="3886018at2759"/>
<sequence length="251" mass="27915">MRIVFFLSILTSGAVALLPNSSIHDPSPFTRNQTLCTPETCGDGCNYTSGQLSEASGNSKIPLDFYTTTGTNLTDGLQRHVHGLRKRTLEPISRIADTHEYIRNLSRYISRKASWVPSPHRVNRLLRRDAPFKKAFRFPSSGDDAFGVGNLFGCTAVMIVSSRGVVLSHIWEVPDFVDARGVDQTPDSFLSRISEFLRGSDEDSAGFDVLKRPPVMKKECTACTQFFDIRDQSLDFRIGYGRIFPVACLGL</sequence>
<name>A0A6A6HDI9_VIRVR</name>
<evidence type="ECO:0000313" key="3">
    <source>
        <dbReference type="Proteomes" id="UP000800092"/>
    </source>
</evidence>
<gene>
    <name evidence="2" type="ORF">EV356DRAFT_499020</name>
</gene>
<accession>A0A6A6HDI9</accession>
<feature type="signal peptide" evidence="1">
    <location>
        <begin position="1"/>
        <end position="16"/>
    </location>
</feature>
<feature type="chain" id="PRO_5025688462" evidence="1">
    <location>
        <begin position="17"/>
        <end position="251"/>
    </location>
</feature>
<keyword evidence="1" id="KW-0732">Signal</keyword>
<evidence type="ECO:0000313" key="2">
    <source>
        <dbReference type="EMBL" id="KAF2236155.1"/>
    </source>
</evidence>